<dbReference type="InterPro" id="IPR014720">
    <property type="entry name" value="dsRBD_dom"/>
</dbReference>
<evidence type="ECO:0000259" key="12">
    <source>
        <dbReference type="PROSITE" id="PS50142"/>
    </source>
</evidence>
<comment type="cofactor">
    <cofactor evidence="1">
        <name>Mn(2+)</name>
        <dbReference type="ChEBI" id="CHEBI:29035"/>
    </cofactor>
</comment>
<keyword evidence="6" id="KW-0378">Hydrolase</keyword>
<dbReference type="AlphaFoldDB" id="A0AAV1C106"/>
<dbReference type="InterPro" id="IPR011907">
    <property type="entry name" value="RNase_III"/>
</dbReference>
<evidence type="ECO:0000256" key="4">
    <source>
        <dbReference type="ARBA" id="ARBA00022723"/>
    </source>
</evidence>
<dbReference type="SUPFAM" id="SSF54768">
    <property type="entry name" value="dsRNA-binding domain-like"/>
    <property type="match status" value="2"/>
</dbReference>
<evidence type="ECO:0000313" key="13">
    <source>
        <dbReference type="EMBL" id="CAI9088374.1"/>
    </source>
</evidence>
<dbReference type="InterPro" id="IPR036389">
    <property type="entry name" value="RNase_III_sf"/>
</dbReference>
<evidence type="ECO:0000313" key="14">
    <source>
        <dbReference type="Proteomes" id="UP001161247"/>
    </source>
</evidence>
<keyword evidence="14" id="KW-1185">Reference proteome</keyword>
<dbReference type="GO" id="GO:0005634">
    <property type="term" value="C:nucleus"/>
    <property type="evidence" value="ECO:0007669"/>
    <property type="project" value="TreeGrafter"/>
</dbReference>
<keyword evidence="8 9" id="KW-0694">RNA-binding</keyword>
<dbReference type="GO" id="GO:0005737">
    <property type="term" value="C:cytoplasm"/>
    <property type="evidence" value="ECO:0007669"/>
    <property type="project" value="TreeGrafter"/>
</dbReference>
<feature type="domain" description="RNase III" evidence="12">
    <location>
        <begin position="39"/>
        <end position="181"/>
    </location>
</feature>
<dbReference type="GO" id="GO:0006364">
    <property type="term" value="P:rRNA processing"/>
    <property type="evidence" value="ECO:0007669"/>
    <property type="project" value="InterPro"/>
</dbReference>
<evidence type="ECO:0000256" key="3">
    <source>
        <dbReference type="ARBA" id="ARBA00022722"/>
    </source>
</evidence>
<dbReference type="EMBL" id="OX459118">
    <property type="protein sequence ID" value="CAI9088374.1"/>
    <property type="molecule type" value="Genomic_DNA"/>
</dbReference>
<feature type="domain" description="DRBM" evidence="11">
    <location>
        <begin position="209"/>
        <end position="272"/>
    </location>
</feature>
<dbReference type="GO" id="GO:0046872">
    <property type="term" value="F:metal ion binding"/>
    <property type="evidence" value="ECO:0007669"/>
    <property type="project" value="UniProtKB-KW"/>
</dbReference>
<dbReference type="PANTHER" id="PTHR14950:SF49">
    <property type="entry name" value="RIBONUCLEASE 3-LIKE PROTEIN 2-RELATED"/>
    <property type="match status" value="1"/>
</dbReference>
<accession>A0AAV1C106</accession>
<comment type="cofactor">
    <cofactor evidence="2">
        <name>Mg(2+)</name>
        <dbReference type="ChEBI" id="CHEBI:18420"/>
    </cofactor>
</comment>
<dbReference type="FunFam" id="1.10.1520.10:FF:000004">
    <property type="entry name" value="Endoribonuclease dicer-like 1"/>
    <property type="match status" value="1"/>
</dbReference>
<evidence type="ECO:0000256" key="2">
    <source>
        <dbReference type="ARBA" id="ARBA00001946"/>
    </source>
</evidence>
<evidence type="ECO:0000256" key="6">
    <source>
        <dbReference type="ARBA" id="ARBA00022801"/>
    </source>
</evidence>
<dbReference type="Proteomes" id="UP001161247">
    <property type="component" value="Chromosome 1"/>
</dbReference>
<evidence type="ECO:0000256" key="9">
    <source>
        <dbReference type="PROSITE-ProRule" id="PRU00266"/>
    </source>
</evidence>
<gene>
    <name evidence="13" type="ORF">OLC1_LOCUS965</name>
</gene>
<dbReference type="Pfam" id="PF00035">
    <property type="entry name" value="dsrm"/>
    <property type="match status" value="1"/>
</dbReference>
<evidence type="ECO:0000256" key="7">
    <source>
        <dbReference type="ARBA" id="ARBA00022842"/>
    </source>
</evidence>
<keyword evidence="4" id="KW-0479">Metal-binding</keyword>
<dbReference type="GO" id="GO:0003723">
    <property type="term" value="F:RNA binding"/>
    <property type="evidence" value="ECO:0007669"/>
    <property type="project" value="UniProtKB-UniRule"/>
</dbReference>
<protein>
    <submittedName>
        <fullName evidence="13">OLC1v1022683C1</fullName>
    </submittedName>
</protein>
<dbReference type="SMART" id="SM00358">
    <property type="entry name" value="DSRM"/>
    <property type="match status" value="2"/>
</dbReference>
<feature type="region of interest" description="Disordered" evidence="10">
    <location>
        <begin position="423"/>
        <end position="451"/>
    </location>
</feature>
<dbReference type="PROSITE" id="PS50142">
    <property type="entry name" value="RNASE_3_2"/>
    <property type="match status" value="1"/>
</dbReference>
<dbReference type="SUPFAM" id="SSF69065">
    <property type="entry name" value="RNase III domain-like"/>
    <property type="match status" value="1"/>
</dbReference>
<name>A0AAV1C106_OLDCO</name>
<dbReference type="InterPro" id="IPR000999">
    <property type="entry name" value="RNase_III_dom"/>
</dbReference>
<evidence type="ECO:0000256" key="5">
    <source>
        <dbReference type="ARBA" id="ARBA00022759"/>
    </source>
</evidence>
<reference evidence="13" key="1">
    <citation type="submission" date="2023-03" db="EMBL/GenBank/DDBJ databases">
        <authorList>
            <person name="Julca I."/>
        </authorList>
    </citation>
    <scope>NUCLEOTIDE SEQUENCE</scope>
</reference>
<dbReference type="PANTHER" id="PTHR14950">
    <property type="entry name" value="DICER-RELATED"/>
    <property type="match status" value="1"/>
</dbReference>
<evidence type="ECO:0000256" key="1">
    <source>
        <dbReference type="ARBA" id="ARBA00001936"/>
    </source>
</evidence>
<dbReference type="HAMAP" id="MF_00104">
    <property type="entry name" value="RNase_III"/>
    <property type="match status" value="1"/>
</dbReference>
<dbReference type="Gene3D" id="1.10.1520.10">
    <property type="entry name" value="Ribonuclease III domain"/>
    <property type="match status" value="1"/>
</dbReference>
<proteinExistence type="inferred from homology"/>
<organism evidence="13 14">
    <name type="scientific">Oldenlandia corymbosa var. corymbosa</name>
    <dbReference type="NCBI Taxonomy" id="529605"/>
    <lineage>
        <taxon>Eukaryota</taxon>
        <taxon>Viridiplantae</taxon>
        <taxon>Streptophyta</taxon>
        <taxon>Embryophyta</taxon>
        <taxon>Tracheophyta</taxon>
        <taxon>Spermatophyta</taxon>
        <taxon>Magnoliopsida</taxon>
        <taxon>eudicotyledons</taxon>
        <taxon>Gunneridae</taxon>
        <taxon>Pentapetalae</taxon>
        <taxon>asterids</taxon>
        <taxon>lamiids</taxon>
        <taxon>Gentianales</taxon>
        <taxon>Rubiaceae</taxon>
        <taxon>Rubioideae</taxon>
        <taxon>Spermacoceae</taxon>
        <taxon>Hedyotis-Oldenlandia complex</taxon>
        <taxon>Oldenlandia</taxon>
    </lineage>
</organism>
<sequence>MNSFENHGVPGFSYTVVDSPRQPVTQDTNDPVPDLAAALRAVEKVLQYKFGRVELLEEALTHSSYTDSACYERLEFIGDSALGLAVSNYVFLTYPNLDQGQLSLLRAANISTEKLARAAVKHGLHRYIRHNAAPLHEKVRDFALAVEEEGETEVYGGEIRAPKILADIVESVAAAVYVDCGFDLKASWPIFERLLEPLVTLDVLQRQPQPVTMLFELCQKERKQVNITYSKEGGYNFAYVFVDGELIGSASAKQKENAKLHAAKDALQKLSYNNGCKVINVDYYSELNDSSEIDGAKHKLHEICGKKKWPKPIYRTEEEKGPAHDKRYICSVRVETATTQLSAKGEERSRIRDAENSAATTIILGLQQSNKVRDKAQRAIFVDVRCPVEGCEENWQPKILRNFLDDEVRKIWEINHEFWNSEDAQVAGSGESSDLDKKFDAKNPTGHQDGN</sequence>
<keyword evidence="7" id="KW-0460">Magnesium</keyword>
<dbReference type="GO" id="GO:0030422">
    <property type="term" value="P:siRNA processing"/>
    <property type="evidence" value="ECO:0007669"/>
    <property type="project" value="TreeGrafter"/>
</dbReference>
<dbReference type="Gene3D" id="3.30.160.20">
    <property type="match status" value="2"/>
</dbReference>
<dbReference type="Pfam" id="PF00636">
    <property type="entry name" value="Ribonuclease_3"/>
    <property type="match status" value="1"/>
</dbReference>
<keyword evidence="3" id="KW-0540">Nuclease</keyword>
<dbReference type="GO" id="GO:0004525">
    <property type="term" value="F:ribonuclease III activity"/>
    <property type="evidence" value="ECO:0007669"/>
    <property type="project" value="InterPro"/>
</dbReference>
<keyword evidence="5" id="KW-0255">Endonuclease</keyword>
<evidence type="ECO:0000256" key="8">
    <source>
        <dbReference type="ARBA" id="ARBA00022884"/>
    </source>
</evidence>
<dbReference type="Pfam" id="PF14709">
    <property type="entry name" value="DND1_DSRM"/>
    <property type="match status" value="1"/>
</dbReference>
<evidence type="ECO:0000256" key="10">
    <source>
        <dbReference type="SAM" id="MobiDB-lite"/>
    </source>
</evidence>
<evidence type="ECO:0000259" key="11">
    <source>
        <dbReference type="PROSITE" id="PS50137"/>
    </source>
</evidence>
<feature type="domain" description="DRBM" evidence="11">
    <location>
        <begin position="295"/>
        <end position="368"/>
    </location>
</feature>
<dbReference type="SMART" id="SM00535">
    <property type="entry name" value="RIBOc"/>
    <property type="match status" value="1"/>
</dbReference>
<dbReference type="PROSITE" id="PS50137">
    <property type="entry name" value="DS_RBD"/>
    <property type="match status" value="2"/>
</dbReference>
<dbReference type="CDD" id="cd00593">
    <property type="entry name" value="RIBOc"/>
    <property type="match status" value="1"/>
</dbReference>